<feature type="transmembrane region" description="Helical" evidence="1">
    <location>
        <begin position="9"/>
        <end position="29"/>
    </location>
</feature>
<dbReference type="OrthoDB" id="5291818at2"/>
<dbReference type="Proteomes" id="UP000437748">
    <property type="component" value="Unassembled WGS sequence"/>
</dbReference>
<evidence type="ECO:0000313" key="3">
    <source>
        <dbReference type="Proteomes" id="UP000437748"/>
    </source>
</evidence>
<gene>
    <name evidence="2" type="ORF">GCL60_04495</name>
</gene>
<dbReference type="SUPFAM" id="SSF53850">
    <property type="entry name" value="Periplasmic binding protein-like II"/>
    <property type="match status" value="1"/>
</dbReference>
<organism evidence="2 3">
    <name type="scientific">Silvanigrella paludirubra</name>
    <dbReference type="NCBI Taxonomy" id="2499159"/>
    <lineage>
        <taxon>Bacteria</taxon>
        <taxon>Pseudomonadati</taxon>
        <taxon>Bdellovibrionota</taxon>
        <taxon>Oligoflexia</taxon>
        <taxon>Silvanigrellales</taxon>
        <taxon>Silvanigrellaceae</taxon>
        <taxon>Silvanigrella</taxon>
    </lineage>
</organism>
<protein>
    <submittedName>
        <fullName evidence="2">PhnD/SsuA/transferrin family substrate-binding protein</fullName>
    </submittedName>
</protein>
<evidence type="ECO:0000256" key="1">
    <source>
        <dbReference type="SAM" id="Phobius"/>
    </source>
</evidence>
<dbReference type="Pfam" id="PF12974">
    <property type="entry name" value="Phosphonate-bd"/>
    <property type="match status" value="1"/>
</dbReference>
<reference evidence="2 3" key="1">
    <citation type="submission" date="2019-10" db="EMBL/GenBank/DDBJ databases">
        <title>New species of Slilvanegrellaceae.</title>
        <authorList>
            <person name="Pitt A."/>
            <person name="Hahn M.W."/>
        </authorList>
    </citation>
    <scope>NUCLEOTIDE SEQUENCE [LARGE SCALE GENOMIC DNA]</scope>
    <source>
        <strain evidence="2 3">SP-Ram-0.45-NSY-1</strain>
    </source>
</reference>
<accession>A0A6N6VUT8</accession>
<keyword evidence="3" id="KW-1185">Reference proteome</keyword>
<keyword evidence="1" id="KW-1133">Transmembrane helix</keyword>
<dbReference type="RefSeq" id="WP_153418748.1">
    <property type="nucleotide sequence ID" value="NZ_WFLM01000002.1"/>
</dbReference>
<proteinExistence type="predicted"/>
<comment type="caution">
    <text evidence="2">The sequence shown here is derived from an EMBL/GenBank/DDBJ whole genome shotgun (WGS) entry which is preliminary data.</text>
</comment>
<keyword evidence="1" id="KW-0812">Transmembrane</keyword>
<dbReference type="EMBL" id="WFLM01000002">
    <property type="protein sequence ID" value="KAB8039519.1"/>
    <property type="molecule type" value="Genomic_DNA"/>
</dbReference>
<evidence type="ECO:0000313" key="2">
    <source>
        <dbReference type="EMBL" id="KAB8039519.1"/>
    </source>
</evidence>
<dbReference type="AlphaFoldDB" id="A0A6N6VUT8"/>
<name>A0A6N6VUT8_9BACT</name>
<sequence>MFYQPKIKLNIYIIALITLLLNGCVKFWLGTPELGSKALPIEFYLDNSNSLINEEAASASLQSCIEDKTGYRIHFNFVPDEKAVISALARGNAQFGVMSSMGYISASTRTSLKSVLIFSKKGIATTRSVILGKSSIWKTYFQKAGLALNQFTFHHDALLPYFNNSTVAFIDPENIIGFYLPRMYFLQRNIFPNAAIFVGSYNSILDSLNENLATIGVVSENFIDTKFPNSTPIKLGSQFSDYIVLGISQNLPGNVITANQGIPNFVTQAIMKGFDLCSQSKASDFRKIFDADGVLKSNEKQFIFTKELYNFQQENTRILTQRN</sequence>
<keyword evidence="1" id="KW-0472">Membrane</keyword>
<dbReference type="Gene3D" id="3.40.190.10">
    <property type="entry name" value="Periplasmic binding protein-like II"/>
    <property type="match status" value="2"/>
</dbReference>